<evidence type="ECO:0000256" key="15">
    <source>
        <dbReference type="ARBA" id="ARBA00047591"/>
    </source>
</evidence>
<sequence>MDVYEVLAQTLWFLRWLWLNLTGRTVLGRCFYEAYTLFQSEWAYVAREDHEARGERRKKLQRIPIFHGRKGLSAFQVVRGILELVCIQAVTREQYQREGAGLEQLRNWRKKAMAPPTPALQPEQEQGDESDSDEDDDLVVTNRTSDILEISRTTARASGRRASKSSENGGKRHDAAYWLWHEDNAALVRNVKWASQLAMSAYGLQVLIVDLPPVFTPSGRQFPQQTFAHLSRLDADDVLHADIQTLDEEASYSPTFYIVRDMRRKVVCVAVRGTQSFADIVVDLDVRTEDITSTLSEWRGVDLESHSERFAYHAGIWRAARELVKPGSTLFCKLCDALNEHEDFGVVFVGHSLGGAIASAAVILLSEYHIDEPGLEPDPSKGIWRTSGLNGFPDGRRIRAITFAHPSTVSSNLSTRTSFGEVPLVTTVILGSDIIPRFGHGQVRELRRVLGALTRVRRRRARVSTTISSKQGNGSEEEEAVVHVLRRYWDWLSICRNDRPDAVMLDRKRQLEALFWRLRCEVEDDLYSRAKRRFDELQYRTNAPNSPWVRAQNSEPIELHTLSQRRQRLDDATLSSETALGGPLVPAGRVLWLEKGELYNVTNPMSFFSLPDLQSTMFLDHFPAAYEEAILALGRSAT</sequence>
<accession>A0ABY8EMC6</accession>
<proteinExistence type="predicted"/>
<evidence type="ECO:0000256" key="1">
    <source>
        <dbReference type="ARBA" id="ARBA00001913"/>
    </source>
</evidence>
<evidence type="ECO:0000256" key="5">
    <source>
        <dbReference type="ARBA" id="ARBA00022692"/>
    </source>
</evidence>
<dbReference type="EC" id="3.1.1.116" evidence="14"/>
<keyword evidence="8" id="KW-0106">Calcium</keyword>
<keyword evidence="11" id="KW-0443">Lipid metabolism</keyword>
<keyword evidence="3" id="KW-1003">Cell membrane</keyword>
<evidence type="ECO:0000256" key="16">
    <source>
        <dbReference type="ARBA" id="ARBA00048461"/>
    </source>
</evidence>
<evidence type="ECO:0000313" key="20">
    <source>
        <dbReference type="Proteomes" id="UP000818624"/>
    </source>
</evidence>
<dbReference type="Proteomes" id="UP000818624">
    <property type="component" value="Chromosome 1"/>
</dbReference>
<organism evidence="19 20">
    <name type="scientific">Malassezia furfur</name>
    <name type="common">Pityriasis versicolor infection agent</name>
    <name type="synonym">Pityrosporum furfur</name>
    <dbReference type="NCBI Taxonomy" id="55194"/>
    <lineage>
        <taxon>Eukaryota</taxon>
        <taxon>Fungi</taxon>
        <taxon>Dikarya</taxon>
        <taxon>Basidiomycota</taxon>
        <taxon>Ustilaginomycotina</taxon>
        <taxon>Malasseziomycetes</taxon>
        <taxon>Malasseziales</taxon>
        <taxon>Malasseziaceae</taxon>
        <taxon>Malassezia</taxon>
    </lineage>
</organism>
<dbReference type="PANTHER" id="PTHR45792">
    <property type="entry name" value="DIACYLGLYCEROL LIPASE HOMOLOG-RELATED"/>
    <property type="match status" value="1"/>
</dbReference>
<gene>
    <name evidence="19" type="ORF">GLX27_001315</name>
</gene>
<keyword evidence="10" id="KW-1133">Transmembrane helix</keyword>
<evidence type="ECO:0000256" key="10">
    <source>
        <dbReference type="ARBA" id="ARBA00022989"/>
    </source>
</evidence>
<dbReference type="Gene3D" id="3.40.50.1820">
    <property type="entry name" value="alpha/beta hydrolase"/>
    <property type="match status" value="1"/>
</dbReference>
<comment type="catalytic activity">
    <reaction evidence="13">
        <text>a 1,2-diacyl-sn-glycerol + H2O = a 2-acylglycerol + a fatty acid + H(+)</text>
        <dbReference type="Rhea" id="RHEA:33275"/>
        <dbReference type="ChEBI" id="CHEBI:15377"/>
        <dbReference type="ChEBI" id="CHEBI:15378"/>
        <dbReference type="ChEBI" id="CHEBI:17389"/>
        <dbReference type="ChEBI" id="CHEBI:17815"/>
        <dbReference type="ChEBI" id="CHEBI:28868"/>
        <dbReference type="EC" id="3.1.1.116"/>
    </reaction>
    <physiologicalReaction direction="left-to-right" evidence="13">
        <dbReference type="Rhea" id="RHEA:33276"/>
    </physiologicalReaction>
</comment>
<keyword evidence="4" id="KW-0597">Phosphoprotein</keyword>
<evidence type="ECO:0000256" key="4">
    <source>
        <dbReference type="ARBA" id="ARBA00022553"/>
    </source>
</evidence>
<reference evidence="19 20" key="1">
    <citation type="journal article" date="2020" name="Elife">
        <title>Loss of centromere function drives karyotype evolution in closely related Malassezia species.</title>
        <authorList>
            <person name="Sankaranarayanan S.R."/>
            <person name="Ianiri G."/>
            <person name="Coelho M.A."/>
            <person name="Reza M.H."/>
            <person name="Thimmappa B.C."/>
            <person name="Ganguly P."/>
            <person name="Vadnala R.N."/>
            <person name="Sun S."/>
            <person name="Siddharthan R."/>
            <person name="Tellgren-Roth C."/>
            <person name="Dawson T.L."/>
            <person name="Heitman J."/>
            <person name="Sanyal K."/>
        </authorList>
    </citation>
    <scope>NUCLEOTIDE SEQUENCE [LARGE SCALE GENOMIC DNA]</scope>
    <source>
        <strain evidence="19">CBS14141</strain>
    </source>
</reference>
<dbReference type="InterPro" id="IPR052214">
    <property type="entry name" value="DAG_Lipase-Related"/>
</dbReference>
<name>A0ABY8EMC6_MALFU</name>
<protein>
    <recommendedName>
        <fullName evidence="14">sn-1-specific diacylglycerol lipase</fullName>
        <ecNumber evidence="14">3.1.1.116</ecNumber>
    </recommendedName>
</protein>
<comment type="catalytic activity">
    <reaction evidence="16">
        <text>a monoacylglycerol + H2O = glycerol + a fatty acid + H(+)</text>
        <dbReference type="Rhea" id="RHEA:15245"/>
        <dbReference type="ChEBI" id="CHEBI:15377"/>
        <dbReference type="ChEBI" id="CHEBI:15378"/>
        <dbReference type="ChEBI" id="CHEBI:17408"/>
        <dbReference type="ChEBI" id="CHEBI:17754"/>
        <dbReference type="ChEBI" id="CHEBI:28868"/>
    </reaction>
</comment>
<evidence type="ECO:0000256" key="6">
    <source>
        <dbReference type="ARBA" id="ARBA00022723"/>
    </source>
</evidence>
<keyword evidence="7" id="KW-0378">Hydrolase</keyword>
<dbReference type="CDD" id="cd00519">
    <property type="entry name" value="Lipase_3"/>
    <property type="match status" value="1"/>
</dbReference>
<dbReference type="Pfam" id="PF01764">
    <property type="entry name" value="Lipase_3"/>
    <property type="match status" value="1"/>
</dbReference>
<evidence type="ECO:0000256" key="13">
    <source>
        <dbReference type="ARBA" id="ARBA00024531"/>
    </source>
</evidence>
<dbReference type="EMBL" id="CP046234">
    <property type="protein sequence ID" value="WFD46678.1"/>
    <property type="molecule type" value="Genomic_DNA"/>
</dbReference>
<evidence type="ECO:0000256" key="8">
    <source>
        <dbReference type="ARBA" id="ARBA00022837"/>
    </source>
</evidence>
<evidence type="ECO:0000256" key="12">
    <source>
        <dbReference type="ARBA" id="ARBA00023136"/>
    </source>
</evidence>
<keyword evidence="5" id="KW-0812">Transmembrane</keyword>
<evidence type="ECO:0000256" key="14">
    <source>
        <dbReference type="ARBA" id="ARBA00026104"/>
    </source>
</evidence>
<evidence type="ECO:0000256" key="3">
    <source>
        <dbReference type="ARBA" id="ARBA00022475"/>
    </source>
</evidence>
<keyword evidence="6" id="KW-0479">Metal-binding</keyword>
<dbReference type="PANTHER" id="PTHR45792:SF8">
    <property type="entry name" value="DIACYLGLYCEROL LIPASE-ALPHA"/>
    <property type="match status" value="1"/>
</dbReference>
<keyword evidence="9" id="KW-0442">Lipid degradation</keyword>
<evidence type="ECO:0000256" key="7">
    <source>
        <dbReference type="ARBA" id="ARBA00022801"/>
    </source>
</evidence>
<evidence type="ECO:0000256" key="17">
    <source>
        <dbReference type="SAM" id="MobiDB-lite"/>
    </source>
</evidence>
<feature type="compositionally biased region" description="Acidic residues" evidence="17">
    <location>
        <begin position="125"/>
        <end position="137"/>
    </location>
</feature>
<evidence type="ECO:0000259" key="18">
    <source>
        <dbReference type="Pfam" id="PF01764"/>
    </source>
</evidence>
<feature type="region of interest" description="Disordered" evidence="17">
    <location>
        <begin position="113"/>
        <end position="137"/>
    </location>
</feature>
<feature type="region of interest" description="Disordered" evidence="17">
    <location>
        <begin position="150"/>
        <end position="170"/>
    </location>
</feature>
<comment type="subcellular location">
    <subcellularLocation>
        <location evidence="2">Cell membrane</location>
        <topology evidence="2">Multi-pass membrane protein</topology>
    </subcellularLocation>
</comment>
<evidence type="ECO:0000256" key="2">
    <source>
        <dbReference type="ARBA" id="ARBA00004651"/>
    </source>
</evidence>
<keyword evidence="12" id="KW-0472">Membrane</keyword>
<comment type="catalytic activity">
    <reaction evidence="15">
        <text>a diacylglycerol + H2O = a monoacylglycerol + a fatty acid + H(+)</text>
        <dbReference type="Rhea" id="RHEA:32731"/>
        <dbReference type="ChEBI" id="CHEBI:15377"/>
        <dbReference type="ChEBI" id="CHEBI:15378"/>
        <dbReference type="ChEBI" id="CHEBI:17408"/>
        <dbReference type="ChEBI" id="CHEBI:18035"/>
        <dbReference type="ChEBI" id="CHEBI:28868"/>
    </reaction>
</comment>
<evidence type="ECO:0000256" key="11">
    <source>
        <dbReference type="ARBA" id="ARBA00023098"/>
    </source>
</evidence>
<evidence type="ECO:0000313" key="19">
    <source>
        <dbReference type="EMBL" id="WFD46678.1"/>
    </source>
</evidence>
<dbReference type="InterPro" id="IPR002921">
    <property type="entry name" value="Fungal_lipase-type"/>
</dbReference>
<keyword evidence="20" id="KW-1185">Reference proteome</keyword>
<evidence type="ECO:0000256" key="9">
    <source>
        <dbReference type="ARBA" id="ARBA00022963"/>
    </source>
</evidence>
<comment type="cofactor">
    <cofactor evidence="1">
        <name>Ca(2+)</name>
        <dbReference type="ChEBI" id="CHEBI:29108"/>
    </cofactor>
</comment>
<dbReference type="SUPFAM" id="SSF53474">
    <property type="entry name" value="alpha/beta-Hydrolases"/>
    <property type="match status" value="1"/>
</dbReference>
<dbReference type="InterPro" id="IPR029058">
    <property type="entry name" value="AB_hydrolase_fold"/>
</dbReference>
<feature type="domain" description="Fungal lipase-type" evidence="18">
    <location>
        <begin position="269"/>
        <end position="438"/>
    </location>
</feature>